<dbReference type="EnsemblMetazoa" id="XM_050646618.1">
    <property type="protein sequence ID" value="XP_050502575.1"/>
    <property type="gene ID" value="LOC114327281"/>
</dbReference>
<dbReference type="PANTHER" id="PTHR23227:SF67">
    <property type="entry name" value="CRANIOFACIAL DEVELOPMENT PROTEIN 2-LIKE"/>
    <property type="match status" value="1"/>
</dbReference>
<dbReference type="InterPro" id="IPR027124">
    <property type="entry name" value="Swc5/CFDP1/2"/>
</dbReference>
<protein>
    <recommendedName>
        <fullName evidence="1">Endonuclease/exonuclease/phosphatase domain-containing protein</fullName>
    </recommendedName>
</protein>
<dbReference type="CDD" id="cd09076">
    <property type="entry name" value="L1-EN"/>
    <property type="match status" value="1"/>
</dbReference>
<proteinExistence type="predicted"/>
<dbReference type="RefSeq" id="XP_050502575.1">
    <property type="nucleotide sequence ID" value="XM_050646618.1"/>
</dbReference>
<dbReference type="InterPro" id="IPR036691">
    <property type="entry name" value="Endo/exonu/phosph_ase_sf"/>
</dbReference>
<dbReference type="GeneID" id="114327281"/>
<feature type="domain" description="Endonuclease/exonuclease/phosphatase" evidence="1">
    <location>
        <begin position="6"/>
        <end position="240"/>
    </location>
</feature>
<dbReference type="Gene3D" id="3.60.10.10">
    <property type="entry name" value="Endonuclease/exonuclease/phosphatase"/>
    <property type="match status" value="1"/>
</dbReference>
<dbReference type="PANTHER" id="PTHR23227">
    <property type="entry name" value="BUCENTAUR RELATED"/>
    <property type="match status" value="1"/>
</dbReference>
<sequence>MEFMLGTWNVRTLNRPGAQRVLLHELKRYKIGITAVQETKWLGKGIRDTKTHTILYSGKDEGNKEFGVAFILDNKMKHLITDFQAINERICKLRIKTHFFNITLINVHCPTNEQEEDTKVAFYQDLERIYDSIPRNDIKMVIGDTNAKIGKEEEYIGVIGKHSLHRDTNENGQFLIDFAAGKNMIISSTCFPHRDIHKGTWISPDGNTINQIDHILTEKRMATSILDVKSRRGASCDSDHLLVQTRFRCKISRQVTSSRGVIKR</sequence>
<accession>A0ABM5JXB4</accession>
<dbReference type="Proteomes" id="UP001652700">
    <property type="component" value="Unplaced"/>
</dbReference>
<evidence type="ECO:0000313" key="3">
    <source>
        <dbReference type="Proteomes" id="UP001652700"/>
    </source>
</evidence>
<dbReference type="Pfam" id="PF03372">
    <property type="entry name" value="Exo_endo_phos"/>
    <property type="match status" value="1"/>
</dbReference>
<name>A0ABM5JXB4_DIAVI</name>
<dbReference type="InterPro" id="IPR005135">
    <property type="entry name" value="Endo/exonuclease/phosphatase"/>
</dbReference>
<reference evidence="2" key="1">
    <citation type="submission" date="2025-05" db="UniProtKB">
        <authorList>
            <consortium name="EnsemblMetazoa"/>
        </authorList>
    </citation>
    <scope>IDENTIFICATION</scope>
</reference>
<evidence type="ECO:0000313" key="2">
    <source>
        <dbReference type="EnsemblMetazoa" id="XP_050502575.1"/>
    </source>
</evidence>
<dbReference type="SUPFAM" id="SSF56219">
    <property type="entry name" value="DNase I-like"/>
    <property type="match status" value="1"/>
</dbReference>
<keyword evidence="3" id="KW-1185">Reference proteome</keyword>
<evidence type="ECO:0000259" key="1">
    <source>
        <dbReference type="Pfam" id="PF03372"/>
    </source>
</evidence>
<organism evidence="2 3">
    <name type="scientific">Diabrotica virgifera virgifera</name>
    <name type="common">western corn rootworm</name>
    <dbReference type="NCBI Taxonomy" id="50390"/>
    <lineage>
        <taxon>Eukaryota</taxon>
        <taxon>Metazoa</taxon>
        <taxon>Ecdysozoa</taxon>
        <taxon>Arthropoda</taxon>
        <taxon>Hexapoda</taxon>
        <taxon>Insecta</taxon>
        <taxon>Pterygota</taxon>
        <taxon>Neoptera</taxon>
        <taxon>Endopterygota</taxon>
        <taxon>Coleoptera</taxon>
        <taxon>Polyphaga</taxon>
        <taxon>Cucujiformia</taxon>
        <taxon>Chrysomeloidea</taxon>
        <taxon>Chrysomelidae</taxon>
        <taxon>Galerucinae</taxon>
        <taxon>Diabroticina</taxon>
        <taxon>Diabroticites</taxon>
        <taxon>Diabrotica</taxon>
    </lineage>
</organism>